<dbReference type="SUPFAM" id="SSF49265">
    <property type="entry name" value="Fibronectin type III"/>
    <property type="match status" value="4"/>
</dbReference>
<dbReference type="CDD" id="cd00063">
    <property type="entry name" value="FN3"/>
    <property type="match status" value="4"/>
</dbReference>
<evidence type="ECO:0000256" key="1">
    <source>
        <dbReference type="ARBA" id="ARBA00004251"/>
    </source>
</evidence>
<evidence type="ECO:0000256" key="2">
    <source>
        <dbReference type="ARBA" id="ARBA00004282"/>
    </source>
</evidence>
<evidence type="ECO:0000313" key="29">
    <source>
        <dbReference type="RefSeq" id="XP_004399656.1"/>
    </source>
</evidence>
<keyword evidence="15" id="KW-0325">Glycoprotein</keyword>
<dbReference type="InterPro" id="IPR000242">
    <property type="entry name" value="PTP_cat"/>
</dbReference>
<keyword evidence="29" id="KW-0675">Receptor</keyword>
<organism evidence="28 29">
    <name type="scientific">Odobenus rosmarus divergens</name>
    <name type="common">Pacific walrus</name>
    <dbReference type="NCBI Taxonomy" id="9708"/>
    <lineage>
        <taxon>Eukaryota</taxon>
        <taxon>Metazoa</taxon>
        <taxon>Chordata</taxon>
        <taxon>Craniata</taxon>
        <taxon>Vertebrata</taxon>
        <taxon>Euteleostomi</taxon>
        <taxon>Mammalia</taxon>
        <taxon>Eutheria</taxon>
        <taxon>Laurasiatheria</taxon>
        <taxon>Carnivora</taxon>
        <taxon>Caniformia</taxon>
        <taxon>Pinnipedia</taxon>
        <taxon>Odobenidae</taxon>
        <taxon>Odobenus</taxon>
    </lineage>
</organism>
<dbReference type="PRINTS" id="PR00700">
    <property type="entry name" value="PRTYPHPHTASE"/>
</dbReference>
<keyword evidence="13 23" id="KW-1133">Transmembrane helix</keyword>
<dbReference type="Gene3D" id="2.60.40.10">
    <property type="entry name" value="Immunoglobulins"/>
    <property type="match status" value="5"/>
</dbReference>
<feature type="domain" description="Fibronectin type-III" evidence="27">
    <location>
        <begin position="908"/>
        <end position="1003"/>
    </location>
</feature>
<comment type="similarity">
    <text evidence="17">Belongs to the protein-tyrosine phosphatase family. Receptor class 3 subfamily.</text>
</comment>
<dbReference type="PROSITE" id="PS50853">
    <property type="entry name" value="FN3"/>
    <property type="match status" value="4"/>
</dbReference>
<feature type="signal peptide" evidence="24">
    <location>
        <begin position="1"/>
        <end position="36"/>
    </location>
</feature>
<keyword evidence="6" id="KW-0597">Phosphoprotein</keyword>
<comment type="subcellular location">
    <subcellularLocation>
        <location evidence="2">Cell junction</location>
    </subcellularLocation>
    <subcellularLocation>
        <location evidence="1">Cell membrane</location>
        <topology evidence="1">Single-pass type I membrane protein</topology>
    </subcellularLocation>
    <subcellularLocation>
        <location evidence="3">Cell projection</location>
        <location evidence="3">Ruffle membrane</location>
    </subcellularLocation>
</comment>
<feature type="region of interest" description="Disordered" evidence="22">
    <location>
        <begin position="76"/>
        <end position="144"/>
    </location>
</feature>
<evidence type="ECO:0000256" key="16">
    <source>
        <dbReference type="ARBA" id="ARBA00023273"/>
    </source>
</evidence>
<dbReference type="InterPro" id="IPR036116">
    <property type="entry name" value="FN3_sf"/>
</dbReference>
<keyword evidence="8 24" id="KW-0732">Signal</keyword>
<evidence type="ECO:0000256" key="15">
    <source>
        <dbReference type="ARBA" id="ARBA00023180"/>
    </source>
</evidence>
<keyword evidence="14 23" id="KW-0472">Membrane</keyword>
<feature type="domain" description="Fibronectin type-III" evidence="27">
    <location>
        <begin position="1004"/>
        <end position="1100"/>
    </location>
</feature>
<keyword evidence="5" id="KW-1003">Cell membrane</keyword>
<comment type="catalytic activity">
    <reaction evidence="18">
        <text>O-phospho-L-tyrosyl-[protein] + H2O = L-tyrosyl-[protein] + phosphate</text>
        <dbReference type="Rhea" id="RHEA:10684"/>
        <dbReference type="Rhea" id="RHEA-COMP:10136"/>
        <dbReference type="Rhea" id="RHEA-COMP:20101"/>
        <dbReference type="ChEBI" id="CHEBI:15377"/>
        <dbReference type="ChEBI" id="CHEBI:43474"/>
        <dbReference type="ChEBI" id="CHEBI:46858"/>
        <dbReference type="ChEBI" id="CHEBI:61978"/>
        <dbReference type="EC" id="3.1.3.48"/>
    </reaction>
</comment>
<evidence type="ECO:0000256" key="3">
    <source>
        <dbReference type="ARBA" id="ARBA00004632"/>
    </source>
</evidence>
<dbReference type="Pfam" id="PF00102">
    <property type="entry name" value="Y_phosphatase"/>
    <property type="match status" value="1"/>
</dbReference>
<dbReference type="GO" id="GO:0043235">
    <property type="term" value="C:receptor complex"/>
    <property type="evidence" value="ECO:0007669"/>
    <property type="project" value="TreeGrafter"/>
</dbReference>
<keyword evidence="28" id="KW-1185">Reference proteome</keyword>
<dbReference type="PANTHER" id="PTHR46957:SF5">
    <property type="entry name" value="PROTEIN-TYROSINE-PHOSPHATASE"/>
    <property type="match status" value="1"/>
</dbReference>
<dbReference type="InterPro" id="IPR041201">
    <property type="entry name" value="PTPRJ_TM"/>
</dbReference>
<feature type="compositionally biased region" description="Polar residues" evidence="22">
    <location>
        <begin position="566"/>
        <end position="583"/>
    </location>
</feature>
<dbReference type="InterPro" id="IPR003595">
    <property type="entry name" value="Tyr_Pase_cat"/>
</dbReference>
<gene>
    <name evidence="29" type="primary">PTPRJ</name>
</gene>
<dbReference type="GO" id="GO:0008285">
    <property type="term" value="P:negative regulation of cell population proliferation"/>
    <property type="evidence" value="ECO:0007669"/>
    <property type="project" value="UniProtKB-ARBA"/>
</dbReference>
<dbReference type="GO" id="GO:0002376">
    <property type="term" value="P:immune system process"/>
    <property type="evidence" value="ECO:0007669"/>
    <property type="project" value="UniProtKB-ARBA"/>
</dbReference>
<dbReference type="InterPro" id="IPR000387">
    <property type="entry name" value="Tyr_Pase_dom"/>
</dbReference>
<keyword evidence="7 23" id="KW-0812">Transmembrane</keyword>
<evidence type="ECO:0000256" key="17">
    <source>
        <dbReference type="ARBA" id="ARBA00025789"/>
    </source>
</evidence>
<dbReference type="GO" id="GO:0030097">
    <property type="term" value="P:hemopoiesis"/>
    <property type="evidence" value="ECO:0007669"/>
    <property type="project" value="UniProtKB-ARBA"/>
</dbReference>
<feature type="domain" description="Tyrosine-protein phosphatase" evidence="25">
    <location>
        <begin position="1324"/>
        <end position="1581"/>
    </location>
</feature>
<comment type="subunit">
    <text evidence="19">Monomer. Interacts with CTNNB1 (phosphorylated) and JUP (phosphorylated). Interacts with FLT3 (phosphorylated). Interacts with GAB1 and GRB2.</text>
</comment>
<evidence type="ECO:0000256" key="7">
    <source>
        <dbReference type="ARBA" id="ARBA00022692"/>
    </source>
</evidence>
<dbReference type="Pfam" id="PF18861">
    <property type="entry name" value="PTP_tm"/>
    <property type="match status" value="1"/>
</dbReference>
<dbReference type="Proteomes" id="UP000245340">
    <property type="component" value="Unplaced"/>
</dbReference>
<evidence type="ECO:0000256" key="11">
    <source>
        <dbReference type="ARBA" id="ARBA00022912"/>
    </source>
</evidence>
<dbReference type="PROSITE" id="PS00383">
    <property type="entry name" value="TYR_PHOSPHATASE_1"/>
    <property type="match status" value="1"/>
</dbReference>
<accession>A0A9B0GII5</accession>
<evidence type="ECO:0000256" key="22">
    <source>
        <dbReference type="SAM" id="MobiDB-lite"/>
    </source>
</evidence>
<dbReference type="InterPro" id="IPR016130">
    <property type="entry name" value="Tyr_Pase_AS"/>
</dbReference>
<feature type="region of interest" description="Disordered" evidence="22">
    <location>
        <begin position="474"/>
        <end position="493"/>
    </location>
</feature>
<dbReference type="CDD" id="cd14615">
    <property type="entry name" value="R-PTPc-J"/>
    <property type="match status" value="1"/>
</dbReference>
<evidence type="ECO:0000256" key="24">
    <source>
        <dbReference type="SAM" id="SignalP"/>
    </source>
</evidence>
<reference evidence="29" key="1">
    <citation type="submission" date="2025-08" db="UniProtKB">
        <authorList>
            <consortium name="RefSeq"/>
        </authorList>
    </citation>
    <scope>IDENTIFICATION</scope>
</reference>
<dbReference type="InterPro" id="IPR003961">
    <property type="entry name" value="FN3_dom"/>
</dbReference>
<sequence>MKRAAREARPPPRSSGLRWALPPLLLLLLRLAQVSDRVGPGAGAGWGGPGTEGGGGTGIPCTCPGVPCLRGLREVARGPRAPRPPSWRGLAGTQPASRAGDRAPGPAAQSRREHGGIRGPGVPVASRWKPPSGLQAVSGPALPGAGHIWPARARLARPRRPEGACLRRARVAERGRPGRARPTSDPACRGPRGRAEGQRQRPGGAGAGPGAGPPGRGDRFWGKSPAPAKVATRKRSSRTPESSVRNPALTALREQTASRLVVQGDLEPSFSPPSSFLDLSVVNRSLAQHRAFSNQSSRGGKGQLDLAVTKDGVEALMSGVCLVHGYISSPRQGLAIVGSPTEKAPSSLQRVDFKAPLAKNCSTLKPIGVGVNGRPCPVTLEDLQRRQCGLPSIYYPSLYRVGLLTLVWTDQALSVNTSSVTTTWENTNSTVSEYAHKERSMVESRWTTTDENPASTTGLSPTTSYTSFVTSEIVTRPSGDPTAGNDTTEPSPVSGLRVSFVGVTQATLTWKEANGTATCRLLLEGIGGPDGTTQDLLVNKSGLMPGAQHNITLPLSEPNEQRESSVTDSGLDANNTESSSQQPRARAAWVYKYPLVPTDLSSHQPLTQDTEVLLFGLKSNTQYRATVYSQAADGTEGQPRNVTFRTVASQVFDIEVVNISATHMTLTWKINNDESSSLYTYKVQVAGPTDSFVLNVSDTWVNISSLSSSTLYNITVCPFLGSGSEGVSGFLQVYTPPGPVSDFGVTNVSTRAIGLAWRSNDSDFFEIFTRKNGTGKPQENTTSNQSIVIGGLSPGTMYTFEIFPRGPNGTKGDPQTVCNSTDPSVVFDIRVLRVTTTEMELEWQNTDNASDYTYCLDVQSKYGFNKTNSSQKAITLKDLVPGTLYNITIFPEVNLVVGKSDFTVQYTLPSNVSNIKICTNTTAATLSWQNSDEASDTYIYHLLIEKDGNSSGATQLVTDMGITNATVTELIPGSAYTVKIFTQVGNTNLSLAPSWQSFCTDPAPVASFHCEVVPKEPTLILKWACPPGTNMAFHLEISRGAWKNVTDLESCSSQNGTEYETEVTYLNFSTSYNISITASSCNKMASPAQNTCLTGITDPPSPDGSPNITSISHNSVKVEFSGFEASHGPIKAYALILTTGNAAHPSADVLTYTYEDFKKGASDTYVTYLITTEEKRRSQGLADILKYEVDVGNESTTHGYYNGKLEPLGSYRACVAGFTNITFNLRSNGLIDGAKSYVSFGPYSDAVFLPQDPGVICGAVFGCIFGALVIVAVGGFIFWRKKRKDAKNNEVSFSQIKPKKSKLIKVENFEAYFKKQQADSNCGFAEEYEDLKLVGISLPKYAAELAENRGKNRYNNVLPYDISRVKLSVQTHSADDYVNANYMPGYHSKKDFIATQGPLPNTLKDFWRMVWEKNVYAIVMLTKCVEQGRTKCEEYWPSKQAQDYGDIMVAMTSEVVLPEWTIRDFTVKNIQTSESHPLRQFHFTSWPDHGVPDTTDLLINFRYLVRDYMKQSPPESPILVHCSAGVGRTGTFIAIDRLIYQIENENMVDVYGIVYDLRMHRPLMVQTEDQYVFLNQCVLDIIRSQKDSKVDLIYQNTTAMTIYENLAPMTAFGKTNGYIA</sequence>
<evidence type="ECO:0000256" key="12">
    <source>
        <dbReference type="ARBA" id="ARBA00022949"/>
    </source>
</evidence>
<evidence type="ECO:0000313" key="28">
    <source>
        <dbReference type="Proteomes" id="UP000245340"/>
    </source>
</evidence>
<keyword evidence="16" id="KW-0966">Cell projection</keyword>
<dbReference type="FunFam" id="2.60.40.10:FF:001417">
    <property type="entry name" value="Receptor-type tyrosine-protein phosphatase eta"/>
    <property type="match status" value="1"/>
</dbReference>
<evidence type="ECO:0000256" key="20">
    <source>
        <dbReference type="ARBA" id="ARBA00071459"/>
    </source>
</evidence>
<dbReference type="GO" id="GO:0030336">
    <property type="term" value="P:negative regulation of cell migration"/>
    <property type="evidence" value="ECO:0007669"/>
    <property type="project" value="UniProtKB-ARBA"/>
</dbReference>
<dbReference type="GO" id="GO:0050860">
    <property type="term" value="P:negative regulation of T cell receptor signaling pathway"/>
    <property type="evidence" value="ECO:0007669"/>
    <property type="project" value="UniProtKB-ARBA"/>
</dbReference>
<keyword evidence="10" id="KW-0378">Hydrolase</keyword>
<feature type="region of interest" description="Disordered" evidence="22">
    <location>
        <begin position="548"/>
        <end position="583"/>
    </location>
</feature>
<evidence type="ECO:0000256" key="6">
    <source>
        <dbReference type="ARBA" id="ARBA00022553"/>
    </source>
</evidence>
<proteinExistence type="inferred from homology"/>
<evidence type="ECO:0000259" key="25">
    <source>
        <dbReference type="PROSITE" id="PS50055"/>
    </source>
</evidence>
<evidence type="ECO:0000256" key="10">
    <source>
        <dbReference type="ARBA" id="ARBA00022801"/>
    </source>
</evidence>
<dbReference type="GO" id="GO:1902533">
    <property type="term" value="P:positive regulation of intracellular signal transduction"/>
    <property type="evidence" value="ECO:0007669"/>
    <property type="project" value="UniProtKB-ARBA"/>
</dbReference>
<dbReference type="GO" id="GO:0004725">
    <property type="term" value="F:protein tyrosine phosphatase activity"/>
    <property type="evidence" value="ECO:0007669"/>
    <property type="project" value="UniProtKB-EC"/>
</dbReference>
<dbReference type="InterPro" id="IPR050713">
    <property type="entry name" value="RTP_Phos/Ushers"/>
</dbReference>
<keyword evidence="12" id="KW-0965">Cell junction</keyword>
<dbReference type="InterPro" id="IPR029021">
    <property type="entry name" value="Prot-tyrosine_phosphatase-like"/>
</dbReference>
<feature type="domain" description="Tyrosine specific protein phosphatases" evidence="26">
    <location>
        <begin position="1499"/>
        <end position="1572"/>
    </location>
</feature>
<feature type="compositionally biased region" description="Polar residues" evidence="22">
    <location>
        <begin position="445"/>
        <end position="462"/>
    </location>
</feature>
<dbReference type="PROSITE" id="PS50056">
    <property type="entry name" value="TYR_PHOSPHATASE_2"/>
    <property type="match status" value="1"/>
</dbReference>
<keyword evidence="9" id="KW-0677">Repeat</keyword>
<evidence type="ECO:0000256" key="23">
    <source>
        <dbReference type="SAM" id="Phobius"/>
    </source>
</evidence>
<dbReference type="SMART" id="SM00060">
    <property type="entry name" value="FN3"/>
    <property type="match status" value="7"/>
</dbReference>
<dbReference type="GO" id="GO:0032587">
    <property type="term" value="C:ruffle membrane"/>
    <property type="evidence" value="ECO:0007669"/>
    <property type="project" value="UniProtKB-SubCell"/>
</dbReference>
<feature type="compositionally biased region" description="Gly residues" evidence="22">
    <location>
        <begin position="203"/>
        <end position="215"/>
    </location>
</feature>
<evidence type="ECO:0000256" key="18">
    <source>
        <dbReference type="ARBA" id="ARBA00051722"/>
    </source>
</evidence>
<name>A0A9B0GII5_ODORO</name>
<dbReference type="FunFam" id="3.90.190.10:FF:000009">
    <property type="entry name" value="Receptor-type tyrosine-protein phosphatase beta"/>
    <property type="match status" value="1"/>
</dbReference>
<protein>
    <recommendedName>
        <fullName evidence="20">Receptor-type tyrosine-protein phosphatase eta</fullName>
        <ecNumber evidence="4">3.1.3.48</ecNumber>
    </recommendedName>
    <alternativeName>
        <fullName evidence="21">Protein-tyrosine phosphatase receptor type J</fullName>
    </alternativeName>
</protein>
<dbReference type="InterPro" id="IPR013783">
    <property type="entry name" value="Ig-like_fold"/>
</dbReference>
<dbReference type="GO" id="GO:0009653">
    <property type="term" value="P:anatomical structure morphogenesis"/>
    <property type="evidence" value="ECO:0007669"/>
    <property type="project" value="UniProtKB-ARBA"/>
</dbReference>
<dbReference type="SMART" id="SM00194">
    <property type="entry name" value="PTPc"/>
    <property type="match status" value="1"/>
</dbReference>
<dbReference type="PANTHER" id="PTHR46957">
    <property type="entry name" value="CYTOKINE RECEPTOR"/>
    <property type="match status" value="1"/>
</dbReference>
<dbReference type="Gene3D" id="3.90.190.10">
    <property type="entry name" value="Protein tyrosine phosphatase superfamily"/>
    <property type="match status" value="1"/>
</dbReference>
<feature type="domain" description="Fibronectin type-III" evidence="27">
    <location>
        <begin position="739"/>
        <end position="825"/>
    </location>
</feature>
<feature type="region of interest" description="Disordered" evidence="22">
    <location>
        <begin position="442"/>
        <end position="462"/>
    </location>
</feature>
<dbReference type="GO" id="GO:0001954">
    <property type="term" value="P:positive regulation of cell-matrix adhesion"/>
    <property type="evidence" value="ECO:0007669"/>
    <property type="project" value="UniProtKB-ARBA"/>
</dbReference>
<dbReference type="GO" id="GO:0070161">
    <property type="term" value="C:anchoring junction"/>
    <property type="evidence" value="ECO:0007669"/>
    <property type="project" value="UniProtKB-SubCell"/>
</dbReference>
<dbReference type="GO" id="GO:0001772">
    <property type="term" value="C:immunological synapse"/>
    <property type="evidence" value="ECO:0007669"/>
    <property type="project" value="UniProtKB-ARBA"/>
</dbReference>
<feature type="region of interest" description="Disordered" evidence="22">
    <location>
        <begin position="166"/>
        <end position="249"/>
    </location>
</feature>
<feature type="domain" description="Fibronectin type-III" evidence="27">
    <location>
        <begin position="650"/>
        <end position="738"/>
    </location>
</feature>
<dbReference type="PROSITE" id="PS50055">
    <property type="entry name" value="TYR_PHOSPHATASE_PTP"/>
    <property type="match status" value="1"/>
</dbReference>
<dbReference type="RefSeq" id="XP_004399656.1">
    <property type="nucleotide sequence ID" value="XM_004399599.1"/>
</dbReference>
<dbReference type="GO" id="GO:0051130">
    <property type="term" value="P:positive regulation of cellular component organization"/>
    <property type="evidence" value="ECO:0007669"/>
    <property type="project" value="UniProtKB-ARBA"/>
</dbReference>
<evidence type="ECO:0000256" key="5">
    <source>
        <dbReference type="ARBA" id="ARBA00022475"/>
    </source>
</evidence>
<dbReference type="EC" id="3.1.3.48" evidence="4"/>
<feature type="chain" id="PRO_5038403181" description="Receptor-type tyrosine-protein phosphatase eta" evidence="24">
    <location>
        <begin position="37"/>
        <end position="1620"/>
    </location>
</feature>
<feature type="transmembrane region" description="Helical" evidence="23">
    <location>
        <begin position="1259"/>
        <end position="1279"/>
    </location>
</feature>
<evidence type="ECO:0000256" key="14">
    <source>
        <dbReference type="ARBA" id="ARBA00023136"/>
    </source>
</evidence>
<evidence type="ECO:0000256" key="13">
    <source>
        <dbReference type="ARBA" id="ARBA00022989"/>
    </source>
</evidence>
<keyword evidence="11" id="KW-0904">Protein phosphatase</keyword>
<dbReference type="GO" id="GO:0050778">
    <property type="term" value="P:positive regulation of immune response"/>
    <property type="evidence" value="ECO:0007669"/>
    <property type="project" value="UniProtKB-ARBA"/>
</dbReference>
<evidence type="ECO:0000259" key="26">
    <source>
        <dbReference type="PROSITE" id="PS50056"/>
    </source>
</evidence>
<evidence type="ECO:0000259" key="27">
    <source>
        <dbReference type="PROSITE" id="PS50853"/>
    </source>
</evidence>
<evidence type="ECO:0000256" key="21">
    <source>
        <dbReference type="ARBA" id="ARBA00081746"/>
    </source>
</evidence>
<dbReference type="FunFam" id="2.60.40.10:FF:000362">
    <property type="entry name" value="Receptor-type tyrosine-protein phosphatase eta"/>
    <property type="match status" value="3"/>
</dbReference>
<evidence type="ECO:0000256" key="4">
    <source>
        <dbReference type="ARBA" id="ARBA00013064"/>
    </source>
</evidence>
<dbReference type="SMART" id="SM00404">
    <property type="entry name" value="PTPc_motif"/>
    <property type="match status" value="1"/>
</dbReference>
<evidence type="ECO:0000256" key="9">
    <source>
        <dbReference type="ARBA" id="ARBA00022737"/>
    </source>
</evidence>
<dbReference type="GO" id="GO:0010642">
    <property type="term" value="P:negative regulation of platelet-derived growth factor receptor signaling pathway"/>
    <property type="evidence" value="ECO:0007669"/>
    <property type="project" value="UniProtKB-ARBA"/>
</dbReference>
<evidence type="ECO:0000256" key="8">
    <source>
        <dbReference type="ARBA" id="ARBA00022729"/>
    </source>
</evidence>
<dbReference type="Pfam" id="PF00041">
    <property type="entry name" value="fn3"/>
    <property type="match status" value="1"/>
</dbReference>
<evidence type="ECO:0000256" key="19">
    <source>
        <dbReference type="ARBA" id="ARBA00064171"/>
    </source>
</evidence>
<dbReference type="SUPFAM" id="SSF52799">
    <property type="entry name" value="(Phosphotyrosine protein) phosphatases II"/>
    <property type="match status" value="1"/>
</dbReference>